<dbReference type="GO" id="GO:0017119">
    <property type="term" value="C:Golgi transport complex"/>
    <property type="evidence" value="ECO:0007669"/>
    <property type="project" value="InterPro"/>
</dbReference>
<keyword evidence="6" id="KW-0333">Golgi apparatus</keyword>
<accession>A0AAD9JV68</accession>
<feature type="compositionally biased region" description="Basic and acidic residues" evidence="9">
    <location>
        <begin position="623"/>
        <end position="635"/>
    </location>
</feature>
<evidence type="ECO:0000313" key="11">
    <source>
        <dbReference type="Proteomes" id="UP001209878"/>
    </source>
</evidence>
<dbReference type="InterPro" id="IPR016632">
    <property type="entry name" value="COG8_Metazoal_Plant"/>
</dbReference>
<keyword evidence="4" id="KW-0813">Transport</keyword>
<proteinExistence type="inferred from homology"/>
<dbReference type="PIRSF" id="PIRSF015415">
    <property type="entry name" value="COG8"/>
    <property type="match status" value="1"/>
</dbReference>
<feature type="region of interest" description="Disordered" evidence="9">
    <location>
        <begin position="563"/>
        <end position="697"/>
    </location>
</feature>
<evidence type="ECO:0000256" key="8">
    <source>
        <dbReference type="ARBA" id="ARBA00031347"/>
    </source>
</evidence>
<evidence type="ECO:0000256" key="4">
    <source>
        <dbReference type="ARBA" id="ARBA00022448"/>
    </source>
</evidence>
<reference evidence="10" key="1">
    <citation type="journal article" date="2023" name="Mol. Biol. Evol.">
        <title>Third-Generation Sequencing Reveals the Adaptive Role of the Epigenome in Three Deep-Sea Polychaetes.</title>
        <authorList>
            <person name="Perez M."/>
            <person name="Aroh O."/>
            <person name="Sun Y."/>
            <person name="Lan Y."/>
            <person name="Juniper S.K."/>
            <person name="Young C.R."/>
            <person name="Angers B."/>
            <person name="Qian P.Y."/>
        </authorList>
    </citation>
    <scope>NUCLEOTIDE SEQUENCE</scope>
    <source>
        <strain evidence="10">R07B-5</strain>
    </source>
</reference>
<dbReference type="GO" id="GO:0006891">
    <property type="term" value="P:intra-Golgi vesicle-mediated transport"/>
    <property type="evidence" value="ECO:0007669"/>
    <property type="project" value="TreeGrafter"/>
</dbReference>
<dbReference type="GO" id="GO:0000139">
    <property type="term" value="C:Golgi membrane"/>
    <property type="evidence" value="ECO:0007669"/>
    <property type="project" value="UniProtKB-SubCell"/>
</dbReference>
<keyword evidence="5" id="KW-0653">Protein transport</keyword>
<organism evidence="10 11">
    <name type="scientific">Ridgeia piscesae</name>
    <name type="common">Tubeworm</name>
    <dbReference type="NCBI Taxonomy" id="27915"/>
    <lineage>
        <taxon>Eukaryota</taxon>
        <taxon>Metazoa</taxon>
        <taxon>Spiralia</taxon>
        <taxon>Lophotrochozoa</taxon>
        <taxon>Annelida</taxon>
        <taxon>Polychaeta</taxon>
        <taxon>Sedentaria</taxon>
        <taxon>Canalipalpata</taxon>
        <taxon>Sabellida</taxon>
        <taxon>Siboglinidae</taxon>
        <taxon>Ridgeia</taxon>
    </lineage>
</organism>
<comment type="caution">
    <text evidence="10">The sequence shown here is derived from an EMBL/GenBank/DDBJ whole genome shotgun (WGS) entry which is preliminary data.</text>
</comment>
<evidence type="ECO:0000313" key="10">
    <source>
        <dbReference type="EMBL" id="KAK2158850.1"/>
    </source>
</evidence>
<dbReference type="EMBL" id="JAODUO010001762">
    <property type="protein sequence ID" value="KAK2158850.1"/>
    <property type="molecule type" value="Genomic_DNA"/>
</dbReference>
<dbReference type="InterPro" id="IPR007255">
    <property type="entry name" value="COG8"/>
</dbReference>
<gene>
    <name evidence="10" type="ORF">NP493_1760g00019</name>
</gene>
<dbReference type="GO" id="GO:0015031">
    <property type="term" value="P:protein transport"/>
    <property type="evidence" value="ECO:0007669"/>
    <property type="project" value="UniProtKB-KW"/>
</dbReference>
<evidence type="ECO:0000256" key="9">
    <source>
        <dbReference type="SAM" id="MobiDB-lite"/>
    </source>
</evidence>
<evidence type="ECO:0000256" key="3">
    <source>
        <dbReference type="ARBA" id="ARBA00020983"/>
    </source>
</evidence>
<dbReference type="PANTHER" id="PTHR21311:SF0">
    <property type="entry name" value="CONSERVED OLIGOMERIC GOLGI COMPLEX SUBUNIT 8"/>
    <property type="match status" value="1"/>
</dbReference>
<comment type="similarity">
    <text evidence="2">Belongs to the COG8 family.</text>
</comment>
<feature type="compositionally biased region" description="Polar residues" evidence="9">
    <location>
        <begin position="661"/>
        <end position="691"/>
    </location>
</feature>
<feature type="compositionally biased region" description="Polar residues" evidence="9">
    <location>
        <begin position="588"/>
        <end position="615"/>
    </location>
</feature>
<dbReference type="SUPFAM" id="SSF74788">
    <property type="entry name" value="Cullin repeat-like"/>
    <property type="match status" value="1"/>
</dbReference>
<evidence type="ECO:0000256" key="1">
    <source>
        <dbReference type="ARBA" id="ARBA00004395"/>
    </source>
</evidence>
<evidence type="ECO:0000256" key="6">
    <source>
        <dbReference type="ARBA" id="ARBA00023034"/>
    </source>
</evidence>
<dbReference type="Pfam" id="PF04124">
    <property type="entry name" value="Dor1"/>
    <property type="match status" value="2"/>
</dbReference>
<evidence type="ECO:0000256" key="7">
    <source>
        <dbReference type="ARBA" id="ARBA00023136"/>
    </source>
</evidence>
<comment type="subcellular location">
    <subcellularLocation>
        <location evidence="1">Golgi apparatus membrane</location>
        <topology evidence="1">Peripheral membrane protein</topology>
    </subcellularLocation>
</comment>
<evidence type="ECO:0000256" key="2">
    <source>
        <dbReference type="ARBA" id="ARBA00006419"/>
    </source>
</evidence>
<dbReference type="InterPro" id="IPR016159">
    <property type="entry name" value="Cullin_repeat-like_dom_sf"/>
</dbReference>
<evidence type="ECO:0000256" key="5">
    <source>
        <dbReference type="ARBA" id="ARBA00022927"/>
    </source>
</evidence>
<name>A0AAD9JV68_RIDPI</name>
<feature type="compositionally biased region" description="Polar residues" evidence="9">
    <location>
        <begin position="567"/>
        <end position="580"/>
    </location>
</feature>
<protein>
    <recommendedName>
        <fullName evidence="3">Conserved oligomeric Golgi complex subunit 8</fullName>
    </recommendedName>
    <alternativeName>
        <fullName evidence="8">Component of oligomeric Golgi complex 8</fullName>
    </alternativeName>
</protein>
<dbReference type="AlphaFoldDB" id="A0AAD9JV68"/>
<dbReference type="PANTHER" id="PTHR21311">
    <property type="entry name" value="CONSERVED OLIGOMERIC GOLGI COMPLEX COMPONENT 8"/>
    <property type="match status" value="1"/>
</dbReference>
<dbReference type="Proteomes" id="UP001209878">
    <property type="component" value="Unassembled WGS sequence"/>
</dbReference>
<keyword evidence="7" id="KW-0472">Membrane</keyword>
<sequence>MVGGFDVEDESVLATVFKDSFPDSWRDNADFAQYLAELSSYGLDKLGHEPDHLAEERHQILEQTQNLAFHNYKTFIQTAECSHNIFQDFQIIEQYVDSMLEKLPELSSECRQFVQHAKEINISRRMNNMTLERHTQLLEILEIPQLMDTCVRNGYYDEALELAAYVKRLEKKHSGIPVIANIVTEVKGSAQLMLNQLTQQLRSNIQLPACLRIIGYLRRMDVFTEAELRIKFLQARDSWFQGILKGLPKNDREFLKIQGMVSFMCVSITNLSTLSYYHITKTIEASRVHLFDIITQYRAIFSDEDPLLSTTKDDGPNEGALFHSWVIQKVTQFLQTLETDLQQGVGGRLDSLLGQSMYFGLSFSRVGADFRTVLAPIFQRAALAGFAHAVNEATVRFEDSLQSYTMLGPSTVMTGSSYSFSSQGDDMLAPPMVLLEHQPLAAYCNNLLSAFNELRLCAPLSLACDISDQLQASLDTAVTIVLDYHRSEEATFNTQETENFGRFCVVFATELVPYVNRCLRSLFPAKQLAQVLGVSPTQLSKMGNVGLIDVAATLAPMASLLPKVQEDNSTPSSIGSPVSDSTDKSEEVTSSLPTKGTNDVTAVVTDSDQSQTTRSEAVVLDDENTHKGDQGEGKSEGATTEGVHHDLTEPKLSVGDEVVDSTENVPESRVETVTSNMDITGSKDLTITDTEPNSKSD</sequence>
<keyword evidence="11" id="KW-1185">Reference proteome</keyword>